<dbReference type="EMBL" id="LFZW01000001">
    <property type="protein sequence ID" value="KMY50229.1"/>
    <property type="molecule type" value="Genomic_DNA"/>
</dbReference>
<dbReference type="RefSeq" id="WP_049681576.1">
    <property type="nucleotide sequence ID" value="NZ_LFZW01000001.1"/>
</dbReference>
<proteinExistence type="predicted"/>
<gene>
    <name evidence="1" type="ORF">AC625_12575</name>
</gene>
<accession>A0A0K9GU64</accession>
<sequence length="80" mass="9462">MFEKLEKIIQVISKFYALNQHYEANAKNLKRYSAPAMTQKLKETYRDTLRVTYLSSNETPPIGEYLGSKVELHYWLICPF</sequence>
<dbReference type="Proteomes" id="UP000037146">
    <property type="component" value="Unassembled WGS sequence"/>
</dbReference>
<keyword evidence="2" id="KW-1185">Reference proteome</keyword>
<evidence type="ECO:0000313" key="1">
    <source>
        <dbReference type="EMBL" id="KMY50229.1"/>
    </source>
</evidence>
<reference evidence="2" key="1">
    <citation type="submission" date="2015-07" db="EMBL/GenBank/DDBJ databases">
        <title>Genome sequencing project for genomic taxonomy and phylogenomics of Bacillus-like bacteria.</title>
        <authorList>
            <person name="Liu B."/>
            <person name="Wang J."/>
            <person name="Zhu Y."/>
            <person name="Liu G."/>
            <person name="Chen Q."/>
            <person name="Chen Z."/>
            <person name="Lan J."/>
            <person name="Che J."/>
            <person name="Ge C."/>
            <person name="Shi H."/>
            <person name="Pan Z."/>
            <person name="Liu X."/>
        </authorList>
    </citation>
    <scope>NUCLEOTIDE SEQUENCE [LARGE SCALE GENOMIC DNA]</scope>
    <source>
        <strain evidence="2">FJAT-27997</strain>
    </source>
</reference>
<evidence type="ECO:0000313" key="2">
    <source>
        <dbReference type="Proteomes" id="UP000037146"/>
    </source>
</evidence>
<protein>
    <submittedName>
        <fullName evidence="1">Uncharacterized protein</fullName>
    </submittedName>
</protein>
<comment type="caution">
    <text evidence="1">The sequence shown here is derived from an EMBL/GenBank/DDBJ whole genome shotgun (WGS) entry which is preliminary data.</text>
</comment>
<dbReference type="PATRIC" id="fig|1679170.3.peg.2869"/>
<dbReference type="AlphaFoldDB" id="A0A0K9GU64"/>
<name>A0A0K9GU64_9BACI</name>
<organism evidence="1 2">
    <name type="scientific">Peribacillus loiseleuriae</name>
    <dbReference type="NCBI Taxonomy" id="1679170"/>
    <lineage>
        <taxon>Bacteria</taxon>
        <taxon>Bacillati</taxon>
        <taxon>Bacillota</taxon>
        <taxon>Bacilli</taxon>
        <taxon>Bacillales</taxon>
        <taxon>Bacillaceae</taxon>
        <taxon>Peribacillus</taxon>
    </lineage>
</organism>